<dbReference type="PANTHER" id="PTHR12599:SF0">
    <property type="entry name" value="PTERIN-4-ALPHA-CARBINOLAMINE DEHYDRATASE"/>
    <property type="match status" value="1"/>
</dbReference>
<dbReference type="Gene3D" id="3.30.1360.20">
    <property type="entry name" value="Transcriptional coactivator/pterin dehydratase"/>
    <property type="match status" value="1"/>
</dbReference>
<dbReference type="OrthoDB" id="277398at2759"/>
<dbReference type="PANTHER" id="PTHR12599">
    <property type="entry name" value="PTERIN-4-ALPHA-CARBINOLAMINE DEHYDRATASE"/>
    <property type="match status" value="1"/>
</dbReference>
<evidence type="ECO:0000256" key="4">
    <source>
        <dbReference type="ARBA" id="ARBA00023239"/>
    </source>
</evidence>
<evidence type="ECO:0000256" key="1">
    <source>
        <dbReference type="ARBA" id="ARBA00001554"/>
    </source>
</evidence>
<dbReference type="InterPro" id="IPR036428">
    <property type="entry name" value="PCD_sf"/>
</dbReference>
<evidence type="ECO:0000313" key="7">
    <source>
        <dbReference type="Proteomes" id="UP000236621"/>
    </source>
</evidence>
<organism evidence="6 7">
    <name type="scientific">Tolypocladium capitatum</name>
    <dbReference type="NCBI Taxonomy" id="45235"/>
    <lineage>
        <taxon>Eukaryota</taxon>
        <taxon>Fungi</taxon>
        <taxon>Dikarya</taxon>
        <taxon>Ascomycota</taxon>
        <taxon>Pezizomycotina</taxon>
        <taxon>Sordariomycetes</taxon>
        <taxon>Hypocreomycetidae</taxon>
        <taxon>Hypocreales</taxon>
        <taxon>Ophiocordycipitaceae</taxon>
        <taxon>Tolypocladium</taxon>
    </lineage>
</organism>
<dbReference type="AlphaFoldDB" id="A0A2K3QP04"/>
<evidence type="ECO:0000313" key="6">
    <source>
        <dbReference type="EMBL" id="PNY29266.1"/>
    </source>
</evidence>
<dbReference type="CDD" id="cd00488">
    <property type="entry name" value="PCD_DCoH"/>
    <property type="match status" value="1"/>
</dbReference>
<keyword evidence="7" id="KW-1185">Reference proteome</keyword>
<comment type="caution">
    <text evidence="6">The sequence shown here is derived from an EMBL/GenBank/DDBJ whole genome shotgun (WGS) entry which is preliminary data.</text>
</comment>
<comment type="catalytic activity">
    <reaction evidence="1">
        <text>(4aS,6R)-4a-hydroxy-L-erythro-5,6,7,8-tetrahydrobiopterin = (6R)-L-erythro-6,7-dihydrobiopterin + H2O</text>
        <dbReference type="Rhea" id="RHEA:11920"/>
        <dbReference type="ChEBI" id="CHEBI:15377"/>
        <dbReference type="ChEBI" id="CHEBI:15642"/>
        <dbReference type="ChEBI" id="CHEBI:43120"/>
        <dbReference type="EC" id="4.2.1.96"/>
    </reaction>
</comment>
<dbReference type="EC" id="4.2.1.96" evidence="3"/>
<dbReference type="SUPFAM" id="SSF55248">
    <property type="entry name" value="PCD-like"/>
    <property type="match status" value="1"/>
</dbReference>
<evidence type="ECO:0000256" key="2">
    <source>
        <dbReference type="ARBA" id="ARBA00006472"/>
    </source>
</evidence>
<reference evidence="6 7" key="1">
    <citation type="submission" date="2017-08" db="EMBL/GenBank/DDBJ databases">
        <title>Harnessing the power of phylogenomics to disentangle the directionality and signatures of interkingdom host jumping in the parasitic fungal genus Tolypocladium.</title>
        <authorList>
            <person name="Quandt C.A."/>
            <person name="Patterson W."/>
            <person name="Spatafora J.W."/>
        </authorList>
    </citation>
    <scope>NUCLEOTIDE SEQUENCE [LARGE SCALE GENOMIC DNA]</scope>
    <source>
        <strain evidence="6 7">CBS 113982</strain>
    </source>
</reference>
<proteinExistence type="inferred from homology"/>
<dbReference type="Pfam" id="PF01329">
    <property type="entry name" value="Pterin_4a"/>
    <property type="match status" value="1"/>
</dbReference>
<accession>A0A2K3QP04</accession>
<evidence type="ECO:0000256" key="5">
    <source>
        <dbReference type="ARBA" id="ARBA00030497"/>
    </source>
</evidence>
<sequence>MSRLLPTPRRIQPLIASRLIPSPRRCTSTLRPRFASDTDEATVTPALTPLLATSGGRWTLASEGRALERSFRFKTFAKTWDFMTAVALQCKVENHHPEWSNAYNTAFIRWTTHDPRGLSAKDVGLAAACDAMAKAFGELELEPASCTARDLADEAAATAGDCCTPKN</sequence>
<protein>
    <recommendedName>
        <fullName evidence="3">4a-hydroxytetrahydrobiopterin dehydratase</fullName>
        <ecNumber evidence="3">4.2.1.96</ecNumber>
    </recommendedName>
    <alternativeName>
        <fullName evidence="5">4-alpha-hydroxy-tetrahydropterin dehydratase</fullName>
    </alternativeName>
</protein>
<gene>
    <name evidence="6" type="ORF">TCAP_00818</name>
</gene>
<evidence type="ECO:0000256" key="3">
    <source>
        <dbReference type="ARBA" id="ARBA00013252"/>
    </source>
</evidence>
<name>A0A2K3QP04_9HYPO</name>
<dbReference type="GO" id="GO:0008124">
    <property type="term" value="F:4-alpha-hydroxytetrahydrobiopterin dehydratase activity"/>
    <property type="evidence" value="ECO:0007669"/>
    <property type="project" value="UniProtKB-EC"/>
</dbReference>
<dbReference type="EMBL" id="NRSZ01000132">
    <property type="protein sequence ID" value="PNY29266.1"/>
    <property type="molecule type" value="Genomic_DNA"/>
</dbReference>
<dbReference type="Proteomes" id="UP000236621">
    <property type="component" value="Unassembled WGS sequence"/>
</dbReference>
<dbReference type="GO" id="GO:0006729">
    <property type="term" value="P:tetrahydrobiopterin biosynthetic process"/>
    <property type="evidence" value="ECO:0007669"/>
    <property type="project" value="InterPro"/>
</dbReference>
<dbReference type="STRING" id="45235.A0A2K3QP04"/>
<comment type="similarity">
    <text evidence="2">Belongs to the pterin-4-alpha-carbinolamine dehydratase family.</text>
</comment>
<keyword evidence="4" id="KW-0456">Lyase</keyword>
<dbReference type="InterPro" id="IPR001533">
    <property type="entry name" value="Pterin_deHydtase"/>
</dbReference>